<dbReference type="Gene3D" id="3.40.30.10">
    <property type="entry name" value="Glutaredoxin"/>
    <property type="match status" value="1"/>
</dbReference>
<dbReference type="OrthoDB" id="4951845at2759"/>
<reference evidence="8" key="2">
    <citation type="journal article" date="2020" name="Nat. Ecol. Evol.">
        <title>Deeply conserved synteny resolves early events in vertebrate evolution.</title>
        <authorList>
            <person name="Simakov O."/>
            <person name="Marletaz F."/>
            <person name="Yue J.X."/>
            <person name="O'Connell B."/>
            <person name="Jenkins J."/>
            <person name="Brandt A."/>
            <person name="Calef R."/>
            <person name="Tung C.H."/>
            <person name="Huang T.K."/>
            <person name="Schmutz J."/>
            <person name="Satoh N."/>
            <person name="Yu J.K."/>
            <person name="Putnam N.H."/>
            <person name="Green R.E."/>
            <person name="Rokhsar D.S."/>
        </authorList>
    </citation>
    <scope>NUCLEOTIDE SEQUENCE [LARGE SCALE GENOMIC DNA]</scope>
    <source>
        <strain evidence="8">S238N-H82</strain>
    </source>
</reference>
<dbReference type="InterPro" id="IPR010987">
    <property type="entry name" value="Glutathione-S-Trfase_C-like"/>
</dbReference>
<proteinExistence type="inferred from homology"/>
<dbReference type="GO" id="GO:0004364">
    <property type="term" value="F:glutathione transferase activity"/>
    <property type="evidence" value="ECO:0000318"/>
    <property type="project" value="GO_Central"/>
</dbReference>
<feature type="domain" description="GST C-terminal" evidence="7">
    <location>
        <begin position="90"/>
        <end position="209"/>
    </location>
</feature>
<evidence type="ECO:0000256" key="4">
    <source>
        <dbReference type="ARBA" id="ARBA00022679"/>
    </source>
</evidence>
<dbReference type="KEGG" id="bfo:118412313"/>
<dbReference type="RefSeq" id="XP_035671004.1">
    <property type="nucleotide sequence ID" value="XM_035815111.1"/>
</dbReference>
<evidence type="ECO:0000256" key="3">
    <source>
        <dbReference type="ARBA" id="ARBA00012452"/>
    </source>
</evidence>
<dbReference type="AlphaFoldDB" id="A0A9J7KV19"/>
<evidence type="ECO:0000256" key="1">
    <source>
        <dbReference type="ARBA" id="ARBA00003701"/>
    </source>
</evidence>
<evidence type="ECO:0000313" key="8">
    <source>
        <dbReference type="Proteomes" id="UP000001554"/>
    </source>
</evidence>
<dbReference type="InterPro" id="IPR036249">
    <property type="entry name" value="Thioredoxin-like_sf"/>
</dbReference>
<evidence type="ECO:0000259" key="6">
    <source>
        <dbReference type="PROSITE" id="PS50404"/>
    </source>
</evidence>
<dbReference type="Pfam" id="PF02798">
    <property type="entry name" value="GST_N"/>
    <property type="match status" value="1"/>
</dbReference>
<dbReference type="Proteomes" id="UP000001554">
    <property type="component" value="Chromosome 3"/>
</dbReference>
<dbReference type="InterPro" id="IPR050213">
    <property type="entry name" value="GST_superfamily"/>
</dbReference>
<feature type="domain" description="GST N-terminal" evidence="6">
    <location>
        <begin position="1"/>
        <end position="88"/>
    </location>
</feature>
<dbReference type="PROSITE" id="PS50404">
    <property type="entry name" value="GST_NTER"/>
    <property type="match status" value="1"/>
</dbReference>
<keyword evidence="4" id="KW-0808">Transferase</keyword>
<organism evidence="8 9">
    <name type="scientific">Branchiostoma floridae</name>
    <name type="common">Florida lancelet</name>
    <name type="synonym">Amphioxus</name>
    <dbReference type="NCBI Taxonomy" id="7739"/>
    <lineage>
        <taxon>Eukaryota</taxon>
        <taxon>Metazoa</taxon>
        <taxon>Chordata</taxon>
        <taxon>Cephalochordata</taxon>
        <taxon>Leptocardii</taxon>
        <taxon>Amphioxiformes</taxon>
        <taxon>Branchiostomatidae</taxon>
        <taxon>Branchiostoma</taxon>
    </lineage>
</organism>
<dbReference type="InterPro" id="IPR004046">
    <property type="entry name" value="GST_C"/>
</dbReference>
<dbReference type="InterPro" id="IPR036282">
    <property type="entry name" value="Glutathione-S-Trfase_C_sf"/>
</dbReference>
<dbReference type="Pfam" id="PF14497">
    <property type="entry name" value="GST_C_3"/>
    <property type="match status" value="1"/>
</dbReference>
<dbReference type="SFLD" id="SFLDG01205">
    <property type="entry name" value="AMPS.1"/>
    <property type="match status" value="1"/>
</dbReference>
<dbReference type="PANTHER" id="PTHR11571:SF222">
    <property type="entry name" value="GLUTATHIONE TRANSFERASE"/>
    <property type="match status" value="1"/>
</dbReference>
<evidence type="ECO:0000256" key="2">
    <source>
        <dbReference type="ARBA" id="ARBA00005861"/>
    </source>
</evidence>
<dbReference type="GeneID" id="118412313"/>
<dbReference type="CDD" id="cd03075">
    <property type="entry name" value="GST_N_Mu"/>
    <property type="match status" value="1"/>
</dbReference>
<dbReference type="PANTHER" id="PTHR11571">
    <property type="entry name" value="GLUTATHIONE S-TRANSFERASE"/>
    <property type="match status" value="1"/>
</dbReference>
<sequence length="229" mass="27413">MPVVLGYWRQRAYGQSIRLMLEYTEADYKEEVYVCGGPPDFSKDCWRSIKDNFGLAFPNLPYYIDGDLKLTHSMAIMRHLGRKNNLYGVSEEEQIRQDMLEQEVADFRDLYYQLTYNAKDFEKEKVDYLKELPKELRRFSSFLGEKSWFVSEKMTYCDFLMYEHLDQHRVLEPTCLNGFKNLEDFMDRFEALPRIAAYLKSDRFYVHPICNRRAKFSNEPNYASDHIKN</sequence>
<evidence type="ECO:0000256" key="5">
    <source>
        <dbReference type="ARBA" id="ARBA00047960"/>
    </source>
</evidence>
<dbReference type="InterPro" id="IPR004045">
    <property type="entry name" value="Glutathione_S-Trfase_N"/>
</dbReference>
<name>A0A9J7KV19_BRAFL</name>
<gene>
    <name evidence="9" type="primary">LOC118412313</name>
</gene>
<dbReference type="OMA" id="KSWFVSE"/>
<dbReference type="SUPFAM" id="SSF52833">
    <property type="entry name" value="Thioredoxin-like"/>
    <property type="match status" value="1"/>
</dbReference>
<dbReference type="InterPro" id="IPR003081">
    <property type="entry name" value="GST_mu"/>
</dbReference>
<dbReference type="SFLD" id="SFLDG00363">
    <property type="entry name" value="AMPS_(cytGST):_Alpha-__Mu-__Pi"/>
    <property type="match status" value="1"/>
</dbReference>
<comment type="function">
    <text evidence="1">Conjugation of reduced glutathione to a wide number of exogenous and endogenous hydrophobic electrophiles.</text>
</comment>
<dbReference type="PRINTS" id="PR01267">
    <property type="entry name" value="GSTRNSFRASEM"/>
</dbReference>
<keyword evidence="8" id="KW-1185">Reference proteome</keyword>
<dbReference type="SFLD" id="SFLDS00019">
    <property type="entry name" value="Glutathione_Transferase_(cytos"/>
    <property type="match status" value="1"/>
</dbReference>
<dbReference type="EC" id="2.5.1.18" evidence="3"/>
<accession>A0A9J7KV19</accession>
<dbReference type="InterPro" id="IPR040079">
    <property type="entry name" value="Glutathione_S-Trfase"/>
</dbReference>
<reference evidence="9" key="3">
    <citation type="submission" date="2025-08" db="UniProtKB">
        <authorList>
            <consortium name="RefSeq"/>
        </authorList>
    </citation>
    <scope>IDENTIFICATION</scope>
</reference>
<protein>
    <recommendedName>
        <fullName evidence="3">glutathione transferase</fullName>
        <ecNumber evidence="3">2.5.1.18</ecNumber>
    </recommendedName>
</protein>
<evidence type="ECO:0000313" key="9">
    <source>
        <dbReference type="RefSeq" id="XP_035671004.1"/>
    </source>
</evidence>
<dbReference type="GO" id="GO:0042802">
    <property type="term" value="F:identical protein binding"/>
    <property type="evidence" value="ECO:0007669"/>
    <property type="project" value="UniProtKB-ARBA"/>
</dbReference>
<reference evidence="9" key="1">
    <citation type="journal article" date="2016" name="Genome Biol. Evol.">
        <title>Conserved non-coding elements in the most distant genera of cephalochordates: the Goldilocks principle.</title>
        <authorList>
            <person name="Yue J.X."/>
            <person name="Kozmikova I."/>
            <person name="Ono H."/>
            <person name="Nossa C.W."/>
            <person name="Kozmik Z."/>
            <person name="Putnam N.H."/>
            <person name="Yu J.K."/>
            <person name="Holland L.Z."/>
        </authorList>
    </citation>
    <scope>NUCLEOTIDE SEQUENCE</scope>
</reference>
<evidence type="ECO:0000259" key="7">
    <source>
        <dbReference type="PROSITE" id="PS50405"/>
    </source>
</evidence>
<dbReference type="Gene3D" id="1.20.1050.10">
    <property type="match status" value="1"/>
</dbReference>
<dbReference type="SUPFAM" id="SSF47616">
    <property type="entry name" value="GST C-terminal domain-like"/>
    <property type="match status" value="1"/>
</dbReference>
<dbReference type="PROSITE" id="PS50405">
    <property type="entry name" value="GST_CTER"/>
    <property type="match status" value="1"/>
</dbReference>
<comment type="similarity">
    <text evidence="2">Belongs to the GST superfamily. Mu family.</text>
</comment>
<dbReference type="FunFam" id="1.20.1050.10:FF:000003">
    <property type="entry name" value="Glutathione S-transferase 2"/>
    <property type="match status" value="1"/>
</dbReference>
<dbReference type="GO" id="GO:0006749">
    <property type="term" value="P:glutathione metabolic process"/>
    <property type="evidence" value="ECO:0000318"/>
    <property type="project" value="GO_Central"/>
</dbReference>
<comment type="catalytic activity">
    <reaction evidence="5">
        <text>RX + glutathione = an S-substituted glutathione + a halide anion + H(+)</text>
        <dbReference type="Rhea" id="RHEA:16437"/>
        <dbReference type="ChEBI" id="CHEBI:15378"/>
        <dbReference type="ChEBI" id="CHEBI:16042"/>
        <dbReference type="ChEBI" id="CHEBI:17792"/>
        <dbReference type="ChEBI" id="CHEBI:57925"/>
        <dbReference type="ChEBI" id="CHEBI:90779"/>
        <dbReference type="EC" id="2.5.1.18"/>
    </reaction>
</comment>